<evidence type="ECO:0000256" key="11">
    <source>
        <dbReference type="ARBA" id="ARBA00054155"/>
    </source>
</evidence>
<dbReference type="GO" id="GO:0031177">
    <property type="term" value="F:phosphopantetheine binding"/>
    <property type="evidence" value="ECO:0007669"/>
    <property type="project" value="InterPro"/>
</dbReference>
<comment type="caution">
    <text evidence="17">The sequence shown here is derived from an EMBL/GenBank/DDBJ whole genome shotgun (WGS) entry which is preliminary data.</text>
</comment>
<dbReference type="SUPFAM" id="SSF51735">
    <property type="entry name" value="NAD(P)-binding Rossmann-fold domains"/>
    <property type="match status" value="3"/>
</dbReference>
<gene>
    <name evidence="17" type="ORF">BW685_03145</name>
</gene>
<dbReference type="PROSITE" id="PS50075">
    <property type="entry name" value="CARRIER"/>
    <property type="match status" value="4"/>
</dbReference>
<dbReference type="GO" id="GO:0005886">
    <property type="term" value="C:plasma membrane"/>
    <property type="evidence" value="ECO:0007669"/>
    <property type="project" value="TreeGrafter"/>
</dbReference>
<dbReference type="GO" id="GO:0016491">
    <property type="term" value="F:oxidoreductase activity"/>
    <property type="evidence" value="ECO:0007669"/>
    <property type="project" value="InterPro"/>
</dbReference>
<feature type="active site" description="Proton acceptor; for dehydratase activity" evidence="12">
    <location>
        <position position="2567"/>
    </location>
</feature>
<evidence type="ECO:0000256" key="9">
    <source>
        <dbReference type="ARBA" id="ARBA00022857"/>
    </source>
</evidence>
<dbReference type="InterPro" id="IPR010071">
    <property type="entry name" value="AA_adenyl_dom"/>
</dbReference>
<comment type="pathway">
    <text evidence="3">Antibiotic biosynthesis.</text>
</comment>
<dbReference type="GO" id="GO:0005737">
    <property type="term" value="C:cytoplasm"/>
    <property type="evidence" value="ECO:0007669"/>
    <property type="project" value="UniProtKB-SubCell"/>
</dbReference>
<keyword evidence="7" id="KW-0808">Transferase</keyword>
<dbReference type="SUPFAM" id="SSF47336">
    <property type="entry name" value="ACP-like"/>
    <property type="match status" value="6"/>
</dbReference>
<dbReference type="Pfam" id="PF00501">
    <property type="entry name" value="AMP-binding"/>
    <property type="match status" value="1"/>
</dbReference>
<dbReference type="RefSeq" id="WP_076474746.1">
    <property type="nucleotide sequence ID" value="NZ_MTJZ01000003.1"/>
</dbReference>
<dbReference type="SMART" id="SM00823">
    <property type="entry name" value="PKS_PP"/>
    <property type="match status" value="5"/>
</dbReference>
<evidence type="ECO:0000256" key="8">
    <source>
        <dbReference type="ARBA" id="ARBA00022737"/>
    </source>
</evidence>
<name>A0A1R1JHA8_9BURK</name>
<dbReference type="Gene3D" id="1.10.1240.100">
    <property type="match status" value="4"/>
</dbReference>
<evidence type="ECO:0000256" key="6">
    <source>
        <dbReference type="ARBA" id="ARBA00022553"/>
    </source>
</evidence>
<dbReference type="SMART" id="SM00825">
    <property type="entry name" value="PKS_KS"/>
    <property type="match status" value="4"/>
</dbReference>
<dbReference type="Gene3D" id="3.10.129.120">
    <property type="match status" value="1"/>
</dbReference>
<dbReference type="InterPro" id="IPR036291">
    <property type="entry name" value="NAD(P)-bd_dom_sf"/>
</dbReference>
<evidence type="ECO:0000256" key="3">
    <source>
        <dbReference type="ARBA" id="ARBA00004792"/>
    </source>
</evidence>
<dbReference type="Pfam" id="PF22336">
    <property type="entry name" value="RhiE-like_linker"/>
    <property type="match status" value="3"/>
</dbReference>
<evidence type="ECO:0000313" key="17">
    <source>
        <dbReference type="EMBL" id="OMG74766.1"/>
    </source>
</evidence>
<evidence type="ECO:0000256" key="7">
    <source>
        <dbReference type="ARBA" id="ARBA00022679"/>
    </source>
</evidence>
<feature type="domain" description="Ketosynthase family 3 (KS3)" evidence="15">
    <location>
        <begin position="4660"/>
        <end position="5087"/>
    </location>
</feature>
<dbReference type="Gene3D" id="3.40.50.1820">
    <property type="entry name" value="alpha/beta hydrolase"/>
    <property type="match status" value="1"/>
</dbReference>
<dbReference type="InterPro" id="IPR020845">
    <property type="entry name" value="AMP-binding_CS"/>
</dbReference>
<keyword evidence="10" id="KW-0511">Multifunctional enzyme</keyword>
<dbReference type="SUPFAM" id="SSF53901">
    <property type="entry name" value="Thiolase-like"/>
    <property type="match status" value="4"/>
</dbReference>
<dbReference type="InterPro" id="IPR006162">
    <property type="entry name" value="Ppantetheine_attach_site"/>
</dbReference>
<dbReference type="InterPro" id="IPR013968">
    <property type="entry name" value="PKS_KR"/>
</dbReference>
<dbReference type="FunFam" id="3.40.50.980:FF:000001">
    <property type="entry name" value="Non-ribosomal peptide synthetase"/>
    <property type="match status" value="1"/>
</dbReference>
<dbReference type="InterPro" id="IPR049900">
    <property type="entry name" value="PKS_mFAS_DH"/>
</dbReference>
<sequence>MLIHQQIELQAARTPDAVAARDAGRTLTYAELDQHANRCARYLRELGVGPDVIVGLSIERSLEMIVALLGIMKAGGAYLPLDPAFPEARRAFVLDDSAAPVVVTQPGLADAFAGFAGTVLALDLGADVLAGYDGGALAPVNVPDDLAYVIYTSGSTGQPKGCMLSHRAVCNRLVWMQDAYRLTARDRVLQKTPYTFDVSVWEFFWPLIAGATLVFAKPSGHKDSRYLTETIRREGITVCHFVPSMLRFFLDDPAASQCTSLRDVFTSGEALPFELVRRFGERVPARLHNLYGPTEAAVDVSHWTCEIRADKRVPIGRAITGIRLHVLDDTRAPVARGDEGELYIAGVGLARGYLNRPELTDERFVPNPFGGPGERMYRTGDRVRELDDGNLEFVGRIDFQVKLRGLRVELGEVEAVLRDCPGVNDAVVLVRGEAQGDPKLVAYVEPDGKAPDARTVRAFARTRLPEYMVPNLVAVLDRLPVTVHGKLDRQALPWPVAGDAAARPVEAAAAPPAPVAPIASRRVDTLRDALSTFVATLLQRASVDGDADLFELGATSLTLVRLAEWIRDEYGVEVPVDRFLDTPTTRGIADYIAGAGGDAGGADVNATGVEAPADPAAALPAGTSRPVADPLRAFVAALLNCGTLDDDADWFDLGATSLSLIRVAEWLFQTHRVEVPVDTFLDTPNLRGIVAYLHAHGVTDARAASPSEPEAARAPTATPTPDAVETTPLPVARLRADAYLPPAPIRFANRPLEFAAFGAWLMRLGADERDGRLCYLHPSGGGLNAVRTYVAVKPQAVSGLAGGVYYFHPVAHTLHRVGEIAAVDRHAFADTDRAAFDSAALAVFFVAALDAVTPLYPQHAGVLVAVEAGYMAQLLLGRQAASGLAARPAVRVDFGRLAAAFDLAGDERFVHCLLAGAAPGEPDPATADERVAMIDRVPPPPASTATLSHRALSETVAQAPLSKAALEQLHDAHRHLRDVSALPAVCRLAAAPSGWDDYRLRACRRDYEPAPLSLRALGGLLTLLRPGPGAAPAYLYGSAAGKPGFRVYLYARGERVEGLTEGLYAYDDARHALTRQSDLDEARMAQAYSPYNRRHYRGAAFCLFLVAAPHAGLDDEEAIHLPLLDAGCLGQLLMERQAEFEIGLCPIGGMRFDVVRDSLQLGADATLLHSFTGGIARQPVPAAWRWQSDAAPALESLVEPVHAPARPGARDALAIVGLSGRYPGAADAGALWDNLRAGVSSIAPLPAERAALLAREPVPAIRAGGYLTQIDCFDNLLFGISAVEARALDPQERLLLETAWACLEDAGYTADALLRQNPRVGVFVGAMWNDYQSHGVQAWEREGRIEEFSHHASLANRLSYCFNFSGPSIAVNTSCSSGMTALHLACESIRRGECEAALVGGVNLLSHAYHARLLEAIDFLSKEDACRPFSANANGWVLGEGVGVVLIKRHDAALRDRDHVYARILGSAIGHSGRTGRFGAPSAPQQEAAIRRALDDAGLAAGDIDYVEAAASGAGMADAVEMRAVRAVFAGRDAAAPCQVGTVKANIGHLESASVFSQLTKVLYQLRDRQLAPSLNSEPRSPLIALDGTGVRIVDALAPWRPAQPGRPLRALVNVIGAAGSEGHLVLEEAGADPRGPARAAPALVPLSAATGAQLRQRARQLLDWLARAPAPRLDDLAWTLQVGRVAMDERLAFVVPDCAALGDALRAYLAADEGAGAPPDTWRGRARHDADAASATDDLVALARDWVRGSEVDWHARASGDARRIALPVYPFERIRHWIGQGGAAAVAAARVRDGMTAGTAAHAGADVEALRDPVRAHLVGLVAEVTEVPAERLDVDAPLERYGLTSLMIEAMNVRLEAMFGPLSKTLFFEVRTLRQLAGHIVEHHGEAAARAFGVAWTGAAARVEPARVARDAAASDAIAVIGLSGRYPRARSLHAFWDNLREGVDCIGEVPPQRWDHARYFDTERGKPGKTYSKWGGFIDGVDEFDPLFFGVTPGEAGLMDPQERLFLQTAWQAVEDAGYTRDSLRATLASRVGVFVGVMYGEYQLHASLPGGLALSGTYGTIANRVSYVLGLRGPSMAVDTLCSSSLTALHLACESIRRGECDAALAGGVCLSLHPNKYATHALFGMAASDGRCRSFGAGGDGFVPGEGVGAVLLKPLSRAIADGDVIHGVIRGTAVNHGGRTNGYTVPDPRAQAELVRDALARAGVQPREVSYIEAHGTGTALGDPIEIAGLAQAFGEAPDTPPYCAIGSVKSNIGHGEAAAGIAGLTKVLLQMRHQTLVKSLHSETLNASLDLARTPFVVQSETKPWPRPRVTIGAQTREGARIAGISSFGAGGANAHVVVEEYVAPEAAGMPVTPERPVAIVLSARTDDALREQASQLRAAIAAGVLRADNLAAAAYTLQVGREAMEERLALRVDSVEQLDERLAGVVDGRGGIDGHYRGQVRRGTGMLAVWTADEDLSAALDAWIAKGKLAKLLALWVQGFEFDWNRLYPEGAPRRISLPTYPFARERYWVPQAAASHGAAPGAAQAALHPLLQRNTSGLSGARFSARFAGDEGFLARHGETGERVLPGAAGLEMVREALVQAGGVEAGGGVRLREVAWARPVSVGAQPVEVHVGLYPLEDGTVEFDVSDGSDEVHCEGTVEALAAPGERLDLDALRAQCGRERLDGEACAAVFAASGLAGSPAWLAIEQILIGEDCALARLSLSPDGLAEAGFVLHPGVLDAVLQIGERLAEPGRAPRRVVPLAADEVDLAGPCVRRMWAWVVREAGPLDGGADARARRYDIALCDDEGAVRVRINGCESREAAAAAAEAGPPARDERPASGRMLLQPVWRAQAATGIAPDYAARVVLLGDVGVTAQALAARMGGVTCIALPAAGDLAGSYRAAVRRVIGELQALARSRPSSRVLVQVVVPAHGEGAVLAGLSGLLKSAYQEQPRLVGQLIGVGADEDVAGLAAKLQENAGSPSDAAIRYAEAGREVGGWRELETEPEAVMPWTADGVYLLTGGLGGLGRLLAEEIARRAPGATLILTGRRALDEAGRAQLRALEALGATVEYRALDVADGAAVRRVVLEVQEAHQGLNGIVHAAGVLRDGPLLDRTDDAIDAVLAPKVAGLVNLDEASREIELDWLIAFSSTSGALGAVGLADYAAANGFMDGFAHYRNALAARGLRHGRTVSIDWPLWRDGGMRIDAASARQLEALTGFTALERETGMRALYSALGAGLGQVMVLHGDLTRIRQGLNGAASARAAAGAAQSAGVPAPEASARVAAVSRDQAVAHFKQLLAQVFQLPPTRIDAGAPLETYGINSILVVQLTSELEKTFGPLSKTLLFEYQTLDALVDYFVASHGARLATLLQPAASAPPRPAAAAPRAAHLARAMVRGRRSAITRRASPAAAARAANRDIAIIGVAGRYPQARDLRTFWDNLRAGRDSITEIPPERWEHGRYFDADKGKSGTVYSKWGGFIDGVDEFDPQFFNISPREAMFMDPQERLFLQCAHAALEDAGYPRDALERGARRRNVGVYVGTTHEEYQLYGVEEQARGHFVALSGAPASIANRVSYHFNLHGPSLSVDTMCSSSLTALHLACESLLNGRCEMAIAGGVNLTLHPNKYLALAQGRFASTDGRCRSFGDGGDGYVPAEGVGAVILKPLDQAIADGDPIHGVIKASALNHGGKNNGYTVPNPQAQAEVIARALRDAGIDARTLSYLEAHGTGTSLGDPIEIAGLSKAFGEFTQDRQFCAIGSVKSNIGHCESAAGIAGITKVLLQMKHGELAPSLHAQTPNPHIDFSATPFVLQRELGEWRRPVVEVAGQKVEMPRRAGISSFGAGGSNAHVVIEEYREAQARREPHPVTAEAPALVVLSARDEARLRERVRDLVEAIEAQGWGDAQLPDLAYTLQVGREEMEERLALAVGGMAELARKLSAYLAGDAAIDALYRGQVRRNKETMAVFSADDELQEAIAKWVARGKFAKVLDLWVKGMAFDWGVLYGADRPKRMSLPTYPFARERVWLDRHAIMAGFAPDATTPPATTPSAAPAPVPAQRAQAPSAVSLFAPVWQPAHVAHPDTPATGSDGVLIVGGTSLQQEMLQRQLGHAQVADFASGAGIEEIADALLAHDAFAHLIWIVPDASWPSVADEQLIAAQHDGVLHGFRLVKALLAAGYGTKPLEWSVLTTRTQAVADGDTLAPAHAGVHGLIGVLAKEYPNWKVRLVDLPVDAGWPFDAVLGLPADPDGNSWAWRAGQWYRQHLLPVEVAELPQPQRAHRRGGVYVVIGGAGGIGEAWSEQMVRAHGAQIVWIGRRPLDAAIQARIDRMARVGPAPHYVAADASERAALEQARDAIRARFGAIHGVVHSALVLADQALANLDEARFAASLTAKVDVSVRLAQVFGDEPLDFVLFFSSLQSFSRVPGQGNYAAGCAFKDAFARHLGRHWTCPVKVMNWGWWGSVGVAAAPAYEARMTRLGLASIEPGEGWAALEQLLGGPHDQLVAVKTAAAPRARAALATASASAAATPVDVTDDAQLRRLGVAAFKQLVGDLLHIPAERLDPAESLAAYGIDSISVTQLCGLLGGAFADVNQALFFDCRTIDELVAHFLGTQRAALAAWVAGNAAAPAGGAVDAVAEAAAGAPGVVADEPPDASPDASADAVAPARPAAVSHDIAIIGLACRFPGADSTDAYWRMLLDGAQADNRGPVRRWPERHAGADSTAPQSWGAFLDDVGHFDPCFFGIPPLHADAIDPQERLFLMSCWHALEDAGYAGDARPAQPARADDEVGVFVGVTAASYNLIGFEQTLAGRPRITTLSFASIANRVSHALGLSGPSLAVDTMCSSSLVALHMACESLRRGECAMALAGGVNLNLHPARLDAMAQGKLICEDGESRSFGAGGKGFLAAEGVAAVVLKPLADARRDGDVIHAVIKGSAVGHGGTTLNYFAPSARGQGRVIAKALDHAGVAPDQVAYVEMQCTGDEATDAAEFDAIKAGYRTGQRAGAPLRLGSVKPNVGHAEAAAGMAQLIKAVLQLRHRTLVRTLTRDTTNPQCHFDGANVAIQTAVEALPDASDAGGPLCMAVNAMGAGGTAAHLIIAAGGPSSPARDTRDGATQVVVLSARSRVALRRSAASLAGHLERVPEGALSLADLAYTLRVGRRTFRHRLAIVADTIDAVRAALRDAQQDDGRVDDGRLFMSPQDGATAGAGHDGATWAADDARDEAAGLIELARRWTAGMPVDGFAWCGAGRRVSLPGYPFELRAYWPGEDERAGDAHAVARPADVPAQAARAPVHDTPIALLQSVSTPDDARAHVGTQIDSIAEHMHLMTVGILYVVMSDKGVVFDERQGPDGGFALYPRPAQPLGAAASRVLERLLAGDAGVPDVAAGGLLQRLGARTMTLAGRLAEVWPTRTARKSSNGWLALLPGGEGLMAAYLLKLLEKTPYLVTDANGARLALPDTIRSRKALDALRGQYEINLRALPEYQSYCELLAGIVSGMLEGARPGPEQVAEAGALLVDLFTAPSKLAFLNRLTAELCMTGRLAGRTTLSVLAIGAGGFEVLASMVAAAPRDTRITYQVVSGWSQIATGVAELGHERFPGVAFSSCAPQQPGALAEHVGERRFDVVIVNTQDPCAREAVALFDTPSGAARAGLVFVTAPVETRSLALLLDLTGMWPSVAARDALADARALDDTLARAGYRRQVVAAPVLTVFSRDAASPAPGVDAARLAEIRAVLSAIFADALPDDATLDPHDSLADAGIPSMSWALIFAKLQQRFGPQVEPGMFAEAGDALSIESLAQRLAGMRAGDDAPPPVPDDLGERVMQRLVDAGRAEAPLADASRATRGVFTSARGQVYEYFEQGSGPALIFLSALAFSQAVWSEQVHAFGDRYRLIFPHLPGHAGSTPTAPGFSFETLADELVELMDALDVREAHLVGWCVAGNVAQLLALRHPRRLASLALVCTTPTDARMRGITREALEDYSESPLLSYQIEFNNIYHEEFLAPEVTRSLAIIRQAHVPVESQALLGFIGSLFSFDTRGRLGEIAAPTLIVAGSHDIAFPIDQVALLKDGIRHARFVMFEKGGHLPFLNQSESFNETLRAFLADVEAGGRVPAIALSDG</sequence>
<dbReference type="Pfam" id="PF21089">
    <property type="entry name" value="PKS_DH_N"/>
    <property type="match status" value="1"/>
</dbReference>
<dbReference type="CDD" id="cd08953">
    <property type="entry name" value="KR_2_SDR_x"/>
    <property type="match status" value="2"/>
</dbReference>
<dbReference type="SMART" id="SM00822">
    <property type="entry name" value="PKS_KR"/>
    <property type="match status" value="2"/>
</dbReference>
<comment type="function">
    <text evidence="11">Involved in production of the polyketide antibiotic thailandamide.</text>
</comment>
<dbReference type="InterPro" id="IPR020841">
    <property type="entry name" value="PKS_Beta-ketoAc_synthase_dom"/>
</dbReference>
<feature type="active site" description="Proton donor; for dehydratase activity" evidence="12">
    <location>
        <position position="2730"/>
    </location>
</feature>
<dbReference type="CDD" id="cd00833">
    <property type="entry name" value="PKS"/>
    <property type="match status" value="4"/>
</dbReference>
<dbReference type="Pfam" id="PF13193">
    <property type="entry name" value="AMP-binding_C"/>
    <property type="match status" value="1"/>
</dbReference>
<feature type="domain" description="Ketosynthase family 3 (KS3)" evidence="15">
    <location>
        <begin position="3407"/>
        <end position="3843"/>
    </location>
</feature>
<evidence type="ECO:0000259" key="15">
    <source>
        <dbReference type="PROSITE" id="PS52004"/>
    </source>
</evidence>
<dbReference type="InterPro" id="IPR000873">
    <property type="entry name" value="AMP-dep_synth/lig_dom"/>
</dbReference>
<keyword evidence="8" id="KW-0677">Repeat</keyword>
<dbReference type="InterPro" id="IPR016039">
    <property type="entry name" value="Thiolase-like"/>
</dbReference>
<comment type="subcellular location">
    <subcellularLocation>
        <location evidence="2">Cytoplasm</location>
    </subcellularLocation>
</comment>
<keyword evidence="4" id="KW-0596">Phosphopantetheine</keyword>
<feature type="domain" description="Ketosynthase family 3 (KS3)" evidence="15">
    <location>
        <begin position="1918"/>
        <end position="2349"/>
    </location>
</feature>
<dbReference type="CDD" id="cd02142">
    <property type="entry name" value="McbC_SagB-like_oxidoreductase"/>
    <property type="match status" value="1"/>
</dbReference>
<dbReference type="Proteomes" id="UP000187194">
    <property type="component" value="Unassembled WGS sequence"/>
</dbReference>
<dbReference type="SUPFAM" id="SSF53474">
    <property type="entry name" value="alpha/beta-Hydrolases"/>
    <property type="match status" value="1"/>
</dbReference>
<dbReference type="InterPro" id="IPR029058">
    <property type="entry name" value="AB_hydrolase_fold"/>
</dbReference>
<dbReference type="PROSITE" id="PS00455">
    <property type="entry name" value="AMP_BINDING"/>
    <property type="match status" value="1"/>
</dbReference>
<dbReference type="PROSITE" id="PS52019">
    <property type="entry name" value="PKS_MFAS_DH"/>
    <property type="match status" value="1"/>
</dbReference>
<dbReference type="InterPro" id="IPR014030">
    <property type="entry name" value="Ketoacyl_synth_N"/>
</dbReference>
<evidence type="ECO:0000256" key="10">
    <source>
        <dbReference type="ARBA" id="ARBA00023268"/>
    </source>
</evidence>
<proteinExistence type="predicted"/>
<dbReference type="EMBL" id="MTJZ01000003">
    <property type="protein sequence ID" value="OMG74766.1"/>
    <property type="molecule type" value="Genomic_DNA"/>
</dbReference>
<accession>A0A1R1JHA8</accession>
<dbReference type="GO" id="GO:0071770">
    <property type="term" value="P:DIM/DIP cell wall layer assembly"/>
    <property type="evidence" value="ECO:0007669"/>
    <property type="project" value="TreeGrafter"/>
</dbReference>
<dbReference type="Pfam" id="PF00109">
    <property type="entry name" value="ketoacyl-synt"/>
    <property type="match status" value="4"/>
</dbReference>
<evidence type="ECO:0000259" key="16">
    <source>
        <dbReference type="PROSITE" id="PS52019"/>
    </source>
</evidence>
<dbReference type="Pfam" id="PF08659">
    <property type="entry name" value="KR"/>
    <property type="match status" value="2"/>
</dbReference>
<dbReference type="FunFam" id="3.40.50.12780:FF:000012">
    <property type="entry name" value="Non-ribosomal peptide synthetase"/>
    <property type="match status" value="1"/>
</dbReference>
<dbReference type="PANTHER" id="PTHR43775:SF37">
    <property type="entry name" value="SI:DKEY-61P9.11"/>
    <property type="match status" value="1"/>
</dbReference>
<dbReference type="InterPro" id="IPR025110">
    <property type="entry name" value="AMP-bd_C"/>
</dbReference>
<dbReference type="Gene3D" id="3.40.50.980">
    <property type="match status" value="2"/>
</dbReference>
<feature type="domain" description="Carrier" evidence="14">
    <location>
        <begin position="622"/>
        <end position="697"/>
    </location>
</feature>
<dbReference type="Gene3D" id="3.40.50.720">
    <property type="entry name" value="NAD(P)-binding Rossmann-like Domain"/>
    <property type="match status" value="2"/>
</dbReference>
<evidence type="ECO:0000256" key="1">
    <source>
        <dbReference type="ARBA" id="ARBA00001957"/>
    </source>
</evidence>
<dbReference type="SUPFAM" id="SSF55469">
    <property type="entry name" value="FMN-dependent nitroreductase-like"/>
    <property type="match status" value="2"/>
</dbReference>
<dbReference type="Pfam" id="PF22621">
    <property type="entry name" value="CurL-like_PKS_C"/>
    <property type="match status" value="1"/>
</dbReference>
<dbReference type="FunFam" id="3.40.47.10:FF:000019">
    <property type="entry name" value="Polyketide synthase type I"/>
    <property type="match status" value="2"/>
</dbReference>
<feature type="domain" description="Ketosynthase family 3 (KS3)" evidence="15">
    <location>
        <begin position="1210"/>
        <end position="1629"/>
    </location>
</feature>
<dbReference type="PANTHER" id="PTHR43775">
    <property type="entry name" value="FATTY ACID SYNTHASE"/>
    <property type="match status" value="1"/>
</dbReference>
<keyword evidence="9" id="KW-0521">NADP</keyword>
<feature type="domain" description="Carrier" evidence="14">
    <location>
        <begin position="520"/>
        <end position="596"/>
    </location>
</feature>
<dbReference type="InterPro" id="IPR049552">
    <property type="entry name" value="PKS_DH_N"/>
</dbReference>
<dbReference type="InterPro" id="IPR050091">
    <property type="entry name" value="PKS_NRPS_Biosynth_Enz"/>
</dbReference>
<protein>
    <recommendedName>
        <fullName evidence="19">Non-ribosomal peptide synthetase</fullName>
    </recommendedName>
</protein>
<feature type="region of interest" description="Disordered" evidence="13">
    <location>
        <begin position="702"/>
        <end position="725"/>
    </location>
</feature>
<feature type="domain" description="Carrier" evidence="14">
    <location>
        <begin position="3277"/>
        <end position="3353"/>
    </location>
</feature>
<dbReference type="InterPro" id="IPR045851">
    <property type="entry name" value="AMP-bd_C_sf"/>
</dbReference>
<comment type="cofactor">
    <cofactor evidence="1">
        <name>pantetheine 4'-phosphate</name>
        <dbReference type="ChEBI" id="CHEBI:47942"/>
    </cofactor>
</comment>
<evidence type="ECO:0000256" key="2">
    <source>
        <dbReference type="ARBA" id="ARBA00004496"/>
    </source>
</evidence>
<dbReference type="Pfam" id="PF02801">
    <property type="entry name" value="Ketoacyl-synt_C"/>
    <property type="match status" value="4"/>
</dbReference>
<dbReference type="Gene3D" id="1.10.1200.10">
    <property type="entry name" value="ACP-like"/>
    <property type="match status" value="5"/>
</dbReference>
<dbReference type="PROSITE" id="PS00012">
    <property type="entry name" value="PHOSPHOPANTETHEINE"/>
    <property type="match status" value="2"/>
</dbReference>
<dbReference type="InterPro" id="IPR036736">
    <property type="entry name" value="ACP-like_sf"/>
</dbReference>
<dbReference type="InterPro" id="IPR009081">
    <property type="entry name" value="PP-bd_ACP"/>
</dbReference>
<feature type="region of interest" description="C-terminal hotdog fold" evidence="12">
    <location>
        <begin position="2669"/>
        <end position="2818"/>
    </location>
</feature>
<dbReference type="InterPro" id="IPR020806">
    <property type="entry name" value="PKS_PP-bd"/>
</dbReference>
<evidence type="ECO:0000256" key="5">
    <source>
        <dbReference type="ARBA" id="ARBA00022490"/>
    </source>
</evidence>
<dbReference type="CDD" id="cd17646">
    <property type="entry name" value="A_NRPS_AB3403-like"/>
    <property type="match status" value="1"/>
</dbReference>
<dbReference type="Gene3D" id="3.30.300.30">
    <property type="match status" value="1"/>
</dbReference>
<dbReference type="InterPro" id="IPR057326">
    <property type="entry name" value="KR_dom"/>
</dbReference>
<dbReference type="InterPro" id="IPR054514">
    <property type="entry name" value="RhiE-like_linker"/>
</dbReference>
<dbReference type="InterPro" id="IPR000415">
    <property type="entry name" value="Nitroreductase-like"/>
</dbReference>
<dbReference type="Pfam" id="PF00561">
    <property type="entry name" value="Abhydrolase_1"/>
    <property type="match status" value="1"/>
</dbReference>
<feature type="domain" description="PKS/mFAS DH" evidence="16">
    <location>
        <begin position="2538"/>
        <end position="2818"/>
    </location>
</feature>
<dbReference type="FunFam" id="1.10.1200.10:FF:000019">
    <property type="entry name" value="Phenolpthiocerol synthesis type-I polyketide synthase PPSA"/>
    <property type="match status" value="1"/>
</dbReference>
<dbReference type="InterPro" id="IPR000073">
    <property type="entry name" value="AB_hydrolase_1"/>
</dbReference>
<evidence type="ECO:0008006" key="19">
    <source>
        <dbReference type="Google" id="ProtNLM"/>
    </source>
</evidence>
<keyword evidence="5" id="KW-0963">Cytoplasm</keyword>
<evidence type="ECO:0000256" key="4">
    <source>
        <dbReference type="ARBA" id="ARBA00022450"/>
    </source>
</evidence>
<dbReference type="InterPro" id="IPR049551">
    <property type="entry name" value="PKS_DH_C"/>
</dbReference>
<feature type="region of interest" description="N-terminal hotdog fold" evidence="12">
    <location>
        <begin position="2538"/>
        <end position="2656"/>
    </location>
</feature>
<dbReference type="Gene3D" id="3.10.129.10">
    <property type="entry name" value="Hotdog Thioesterase"/>
    <property type="match status" value="1"/>
</dbReference>
<dbReference type="InterPro" id="IPR014031">
    <property type="entry name" value="Ketoacyl_synth_C"/>
</dbReference>
<dbReference type="GO" id="GO:0004312">
    <property type="term" value="F:fatty acid synthase activity"/>
    <property type="evidence" value="ECO:0007669"/>
    <property type="project" value="TreeGrafter"/>
</dbReference>
<dbReference type="SUPFAM" id="SSF56801">
    <property type="entry name" value="Acetyl-CoA synthetase-like"/>
    <property type="match status" value="1"/>
</dbReference>
<reference evidence="17 18" key="1">
    <citation type="submission" date="2017-01" db="EMBL/GenBank/DDBJ databases">
        <title>Phylogeographic, genomic and meropenem susceptibility analysis of Burkholderia ubonensis.</title>
        <authorList>
            <person name="Price E.P."/>
            <person name="Sarovich D.S."/>
            <person name="Webb J.R."/>
            <person name="Hall C.M."/>
            <person name="Sahl J.W."/>
            <person name="Kaestli M."/>
            <person name="Mayo M."/>
            <person name="Harrington G."/>
            <person name="Baker A.L."/>
            <person name="Sidak-Loftis L.C."/>
            <person name="Lummis M."/>
            <person name="Schupp J.M."/>
            <person name="Gillece J.D."/>
            <person name="Tuanyok A."/>
            <person name="Warner J."/>
            <person name="Busch J.D."/>
            <person name="Keim P."/>
            <person name="Currie B.J."/>
            <person name="Wagner D.M."/>
        </authorList>
    </citation>
    <scope>NUCLEOTIDE SEQUENCE [LARGE SCALE GENOMIC DNA]</scope>
    <source>
        <strain evidence="17 18">A21</strain>
    </source>
</reference>
<evidence type="ECO:0000259" key="14">
    <source>
        <dbReference type="PROSITE" id="PS50075"/>
    </source>
</evidence>
<evidence type="ECO:0000313" key="18">
    <source>
        <dbReference type="Proteomes" id="UP000187194"/>
    </source>
</evidence>
<feature type="domain" description="Carrier" evidence="14">
    <location>
        <begin position="5712"/>
        <end position="5791"/>
    </location>
</feature>
<dbReference type="Gene3D" id="3.40.109.10">
    <property type="entry name" value="NADH Oxidase"/>
    <property type="match status" value="2"/>
</dbReference>
<dbReference type="Gene3D" id="3.40.47.10">
    <property type="match status" value="4"/>
</dbReference>
<organism evidence="17 18">
    <name type="scientific">Burkholderia ubonensis</name>
    <dbReference type="NCBI Taxonomy" id="101571"/>
    <lineage>
        <taxon>Bacteria</taxon>
        <taxon>Pseudomonadati</taxon>
        <taxon>Pseudomonadota</taxon>
        <taxon>Betaproteobacteria</taxon>
        <taxon>Burkholderiales</taxon>
        <taxon>Burkholderiaceae</taxon>
        <taxon>Burkholderia</taxon>
        <taxon>Burkholderia cepacia complex</taxon>
    </lineage>
</organism>
<dbReference type="PROSITE" id="PS52004">
    <property type="entry name" value="KS3_2"/>
    <property type="match status" value="4"/>
</dbReference>
<keyword evidence="6" id="KW-0597">Phosphoprotein</keyword>
<dbReference type="NCBIfam" id="TIGR01733">
    <property type="entry name" value="AA-adenyl-dom"/>
    <property type="match status" value="1"/>
</dbReference>
<dbReference type="Gene3D" id="2.30.38.10">
    <property type="entry name" value="Luciferase, Domain 3"/>
    <property type="match status" value="1"/>
</dbReference>
<evidence type="ECO:0000256" key="13">
    <source>
        <dbReference type="SAM" id="MobiDB-lite"/>
    </source>
</evidence>
<dbReference type="SMART" id="SM00826">
    <property type="entry name" value="PKS_DH"/>
    <property type="match status" value="1"/>
</dbReference>
<dbReference type="GO" id="GO:0006633">
    <property type="term" value="P:fatty acid biosynthetic process"/>
    <property type="evidence" value="ECO:0007669"/>
    <property type="project" value="TreeGrafter"/>
</dbReference>
<dbReference type="InterPro" id="IPR020807">
    <property type="entry name" value="PKS_DH"/>
</dbReference>
<dbReference type="Pfam" id="PF00550">
    <property type="entry name" value="PP-binding"/>
    <property type="match status" value="6"/>
</dbReference>
<dbReference type="FunFam" id="3.40.50.980:FF:000002">
    <property type="entry name" value="Enterobactin synthetase component F"/>
    <property type="match status" value="1"/>
</dbReference>
<evidence type="ECO:0000256" key="12">
    <source>
        <dbReference type="PROSITE-ProRule" id="PRU01363"/>
    </source>
</evidence>
<dbReference type="Pfam" id="PF14765">
    <property type="entry name" value="PS-DH"/>
    <property type="match status" value="1"/>
</dbReference>